<dbReference type="InterPro" id="IPR005302">
    <property type="entry name" value="MoCF_Sase_C"/>
</dbReference>
<feature type="domain" description="MOSC" evidence="1">
    <location>
        <begin position="163"/>
        <end position="321"/>
    </location>
</feature>
<dbReference type="PANTHER" id="PTHR14237:SF19">
    <property type="entry name" value="MITOCHONDRIAL AMIDOXIME REDUCING COMPONENT 1"/>
    <property type="match status" value="1"/>
</dbReference>
<dbReference type="GO" id="GO:0003824">
    <property type="term" value="F:catalytic activity"/>
    <property type="evidence" value="ECO:0007669"/>
    <property type="project" value="InterPro"/>
</dbReference>
<organism evidence="2 3">
    <name type="scientific">Pleodorina starrii</name>
    <dbReference type="NCBI Taxonomy" id="330485"/>
    <lineage>
        <taxon>Eukaryota</taxon>
        <taxon>Viridiplantae</taxon>
        <taxon>Chlorophyta</taxon>
        <taxon>core chlorophytes</taxon>
        <taxon>Chlorophyceae</taxon>
        <taxon>CS clade</taxon>
        <taxon>Chlamydomonadales</taxon>
        <taxon>Volvocaceae</taxon>
        <taxon>Pleodorina</taxon>
    </lineage>
</organism>
<keyword evidence="3" id="KW-1185">Reference proteome</keyword>
<proteinExistence type="predicted"/>
<dbReference type="InterPro" id="IPR005303">
    <property type="entry name" value="MOCOS_middle"/>
</dbReference>
<evidence type="ECO:0000259" key="1">
    <source>
        <dbReference type="PROSITE" id="PS51340"/>
    </source>
</evidence>
<evidence type="ECO:0000313" key="2">
    <source>
        <dbReference type="EMBL" id="GLC55779.1"/>
    </source>
</evidence>
<protein>
    <recommendedName>
        <fullName evidence="1">MOSC domain-containing protein</fullName>
    </recommendedName>
</protein>
<dbReference type="InterPro" id="IPR011037">
    <property type="entry name" value="Pyrv_Knase-like_insert_dom_sf"/>
</dbReference>
<name>A0A9W6BPE1_9CHLO</name>
<sequence>MAPCVGAINLYPIKSCRGVSVQSAMLTEAGLMFDREWMVVREDTGKFISQREKGLLALVEVALPPEALAAAHSGASKLPSGAAMTVTAPGMEPLHVPLVRRPDAKIRKVTVWEWTGAGADEGADAAAWFSRYLGVPCRLVRYLGSAAAAAAAAASTGDDGDGGASLPTVRTTEPEFAVDYETRFSDGYPMLLVTQAALADLNSKLSEPLPMNRFRPNLEVAGTDPWAEDGWRDVDVVCSADGRTLRLTSVKPCSRCKVTTINQATAEVGDEPLDTLGTIRSGKVLGWNKNRKDWTHSVFFGWNVVSRTPGVLSVGDALTVASPQCHDALVPAP</sequence>
<dbReference type="GO" id="GO:0030170">
    <property type="term" value="F:pyridoxal phosphate binding"/>
    <property type="evidence" value="ECO:0007669"/>
    <property type="project" value="InterPro"/>
</dbReference>
<dbReference type="OrthoDB" id="17255at2759"/>
<gene>
    <name evidence="2" type="primary">PLEST009926</name>
    <name evidence="2" type="ORF">PLESTB_001027900</name>
</gene>
<reference evidence="2 3" key="1">
    <citation type="journal article" date="2023" name="Commun. Biol.">
        <title>Reorganization of the ancestral sex-determining regions during the evolution of trioecy in Pleodorina starrii.</title>
        <authorList>
            <person name="Takahashi K."/>
            <person name="Suzuki S."/>
            <person name="Kawai-Toyooka H."/>
            <person name="Yamamoto K."/>
            <person name="Hamaji T."/>
            <person name="Ootsuki R."/>
            <person name="Yamaguchi H."/>
            <person name="Kawachi M."/>
            <person name="Higashiyama T."/>
            <person name="Nozaki H."/>
        </authorList>
    </citation>
    <scope>NUCLEOTIDE SEQUENCE [LARGE SCALE GENOMIC DNA]</scope>
    <source>
        <strain evidence="2 3">NIES-4479</strain>
    </source>
</reference>
<dbReference type="GO" id="GO:0030151">
    <property type="term" value="F:molybdenum ion binding"/>
    <property type="evidence" value="ECO:0007669"/>
    <property type="project" value="InterPro"/>
</dbReference>
<dbReference type="SUPFAM" id="SSF50800">
    <property type="entry name" value="PK beta-barrel domain-like"/>
    <property type="match status" value="1"/>
</dbReference>
<dbReference type="PANTHER" id="PTHR14237">
    <property type="entry name" value="MOLYBDOPTERIN COFACTOR SULFURASE MOSC"/>
    <property type="match status" value="1"/>
</dbReference>
<dbReference type="EMBL" id="BRXU01000014">
    <property type="protein sequence ID" value="GLC55779.1"/>
    <property type="molecule type" value="Genomic_DNA"/>
</dbReference>
<accession>A0A9W6BPE1</accession>
<dbReference type="Pfam" id="PF03476">
    <property type="entry name" value="MOSC_N"/>
    <property type="match status" value="1"/>
</dbReference>
<comment type="caution">
    <text evidence="2">The sequence shown here is derived from an EMBL/GenBank/DDBJ whole genome shotgun (WGS) entry which is preliminary data.</text>
</comment>
<dbReference type="SUPFAM" id="SSF141673">
    <property type="entry name" value="MOSC N-terminal domain-like"/>
    <property type="match status" value="1"/>
</dbReference>
<dbReference type="Proteomes" id="UP001165080">
    <property type="component" value="Unassembled WGS sequence"/>
</dbReference>
<dbReference type="Pfam" id="PF03473">
    <property type="entry name" value="MOSC"/>
    <property type="match status" value="1"/>
</dbReference>
<evidence type="ECO:0000313" key="3">
    <source>
        <dbReference type="Proteomes" id="UP001165080"/>
    </source>
</evidence>
<dbReference type="AlphaFoldDB" id="A0A9W6BPE1"/>
<dbReference type="PROSITE" id="PS51340">
    <property type="entry name" value="MOSC"/>
    <property type="match status" value="1"/>
</dbReference>